<accession>A0A0H2S202</accession>
<dbReference type="GO" id="GO:0005524">
    <property type="term" value="F:ATP binding"/>
    <property type="evidence" value="ECO:0007669"/>
    <property type="project" value="InterPro"/>
</dbReference>
<keyword evidence="3" id="KW-0418">Kinase</keyword>
<evidence type="ECO:0000256" key="1">
    <source>
        <dbReference type="SAM" id="Phobius"/>
    </source>
</evidence>
<dbReference type="InterPro" id="IPR051681">
    <property type="entry name" value="Ser/Thr_Kinases-Pseudokinases"/>
</dbReference>
<keyword evidence="1" id="KW-1133">Transmembrane helix</keyword>
<keyword evidence="4" id="KW-1185">Reference proteome</keyword>
<dbReference type="OrthoDB" id="4062651at2759"/>
<dbReference type="InterPro" id="IPR000719">
    <property type="entry name" value="Prot_kinase_dom"/>
</dbReference>
<feature type="transmembrane region" description="Helical" evidence="1">
    <location>
        <begin position="141"/>
        <end position="160"/>
    </location>
</feature>
<dbReference type="InterPro" id="IPR011009">
    <property type="entry name" value="Kinase-like_dom_sf"/>
</dbReference>
<dbReference type="PROSITE" id="PS00108">
    <property type="entry name" value="PROTEIN_KINASE_ST"/>
    <property type="match status" value="1"/>
</dbReference>
<dbReference type="AlphaFoldDB" id="A0A0H2S202"/>
<keyword evidence="3" id="KW-0808">Transferase</keyword>
<dbReference type="Proteomes" id="UP000053477">
    <property type="component" value="Unassembled WGS sequence"/>
</dbReference>
<keyword evidence="1" id="KW-0472">Membrane</keyword>
<dbReference type="PROSITE" id="PS50011">
    <property type="entry name" value="PROTEIN_KINASE_DOM"/>
    <property type="match status" value="1"/>
</dbReference>
<dbReference type="Pfam" id="PF00069">
    <property type="entry name" value="Pkinase"/>
    <property type="match status" value="1"/>
</dbReference>
<feature type="non-terminal residue" evidence="3">
    <location>
        <position position="1"/>
    </location>
</feature>
<evidence type="ECO:0000259" key="2">
    <source>
        <dbReference type="PROSITE" id="PS50011"/>
    </source>
</evidence>
<keyword evidence="1" id="KW-0812">Transmembrane</keyword>
<proteinExistence type="predicted"/>
<dbReference type="PANTHER" id="PTHR44329">
    <property type="entry name" value="SERINE/THREONINE-PROTEIN KINASE TNNI3K-RELATED"/>
    <property type="match status" value="1"/>
</dbReference>
<feature type="domain" description="Protein kinase" evidence="2">
    <location>
        <begin position="1"/>
        <end position="176"/>
    </location>
</feature>
<protein>
    <submittedName>
        <fullName evidence="3">Kinase-like protein</fullName>
    </submittedName>
</protein>
<organism evidence="3 4">
    <name type="scientific">Schizopora paradoxa</name>
    <dbReference type="NCBI Taxonomy" id="27342"/>
    <lineage>
        <taxon>Eukaryota</taxon>
        <taxon>Fungi</taxon>
        <taxon>Dikarya</taxon>
        <taxon>Basidiomycota</taxon>
        <taxon>Agaricomycotina</taxon>
        <taxon>Agaricomycetes</taxon>
        <taxon>Hymenochaetales</taxon>
        <taxon>Schizoporaceae</taxon>
        <taxon>Schizopora</taxon>
    </lineage>
</organism>
<evidence type="ECO:0000313" key="3">
    <source>
        <dbReference type="EMBL" id="KLO11006.1"/>
    </source>
</evidence>
<name>A0A0H2S202_9AGAM</name>
<reference evidence="3 4" key="1">
    <citation type="submission" date="2015-04" db="EMBL/GenBank/DDBJ databases">
        <title>Complete genome sequence of Schizopora paradoxa KUC8140, a cosmopolitan wood degrader in East Asia.</title>
        <authorList>
            <consortium name="DOE Joint Genome Institute"/>
            <person name="Min B."/>
            <person name="Park H."/>
            <person name="Jang Y."/>
            <person name="Kim J.-J."/>
            <person name="Kim K.H."/>
            <person name="Pangilinan J."/>
            <person name="Lipzen A."/>
            <person name="Riley R."/>
            <person name="Grigoriev I.V."/>
            <person name="Spatafora J.W."/>
            <person name="Choi I.-G."/>
        </authorList>
    </citation>
    <scope>NUCLEOTIDE SEQUENCE [LARGE SCALE GENOMIC DNA]</scope>
    <source>
        <strain evidence="3 4">KUC8140</strain>
    </source>
</reference>
<dbReference type="GO" id="GO:0004674">
    <property type="term" value="F:protein serine/threonine kinase activity"/>
    <property type="evidence" value="ECO:0007669"/>
    <property type="project" value="TreeGrafter"/>
</dbReference>
<sequence>REVRLWSKLEHPNILPLLGFFLDGPSSPNLVSRWMKNGTLTKYLQDRPLDAMEICNMISGVASGLIYLHAEGIIHSDLKGSNILVSDDDRPLLADFGTAISLTSRSLAATEMHGQKGTLRYMAKELFAQDNFTGHTEETDIWAFGMVIYVCFYDSWLVMLTQSASRKYYLGTNHIR</sequence>
<dbReference type="InterPro" id="IPR008271">
    <property type="entry name" value="Ser/Thr_kinase_AS"/>
</dbReference>
<dbReference type="EMBL" id="KQ086011">
    <property type="protein sequence ID" value="KLO11006.1"/>
    <property type="molecule type" value="Genomic_DNA"/>
</dbReference>
<dbReference type="SUPFAM" id="SSF56112">
    <property type="entry name" value="Protein kinase-like (PK-like)"/>
    <property type="match status" value="1"/>
</dbReference>
<gene>
    <name evidence="3" type="ORF">SCHPADRAFT_831742</name>
</gene>
<dbReference type="InParanoid" id="A0A0H2S202"/>
<dbReference type="SMART" id="SM00220">
    <property type="entry name" value="S_TKc"/>
    <property type="match status" value="1"/>
</dbReference>
<evidence type="ECO:0000313" key="4">
    <source>
        <dbReference type="Proteomes" id="UP000053477"/>
    </source>
</evidence>
<dbReference type="Gene3D" id="1.10.510.10">
    <property type="entry name" value="Transferase(Phosphotransferase) domain 1"/>
    <property type="match status" value="1"/>
</dbReference>